<evidence type="ECO:0000313" key="2">
    <source>
        <dbReference type="EMBL" id="EEI65306.1"/>
    </source>
</evidence>
<sequence length="978" mass="113815">MPRRKHHHKKDKVFFFKSTPQFLKMAELAHLNKEFNHKTNSKESIKLLPPQISDTVITNGGSHKSQQDRLNFTNNGIYAYSKCLAQDVVQIDVHSLLPTWAFNLRLLDHKHKQLFLRKKEIEATPNYIDNKRLVNERKRDKDNLNRFCSENGKTKNEQYVNRLRCTYSGMNMIYDMLQFWGLENMINCVNDGFIIRINTRNFDKKYQQFQQRYQRKVSQLTFSMKKWNYALIKNDQEYLLFNSLTDYKCRNHCFDVGANYYEITGESLREAKKNNHVNSLILAKAEKQEKEAVYIVEKQVFDQDPFNKATKENMERLDEVKKIMNEAGIQDINHGILQPHYYRFELDKNDSQQSKEYINKITKSMLSNQIFMLENPPASTVNLFGQVIKATEINDMEQYLRDHKDVTVNDFVPPIIRPAIVSIDDWIKQLLNDKEIKHNLYLYNSVAIVLQVWANENSRDPNTIIKKLNDALVKDRFSNLSIADKVYNDPATILVDNQLMALNEHHVYTADSKAVNSIIDKYIDASGKRFIRNSRNNVYELLNNNKYKNGKLDIGFKSENQTIWIDNKGVHTENPLLKKVGNYVNVDYINYEADKDLFNSEEYSQVEAFLTHISDGYYRQITCMLALIVLQDPNIVPTLRRAFILYGVPGSGKTVLAKLLCKIFDEPNRPSRILCSEPNINKVFTDPNLIDANDTKKGKLVLWFDDFQSDGRSNEIKRNVGTVINAVTSNEAKTGAAKFQQYHDIKLPSLIVLSTNDVPQIKHIGTVDRIFVIKSSKRLTDDPNISFSSNIDAWINNKKVQEAFFCIILNTAVDILNMSKDEAKSIFDKSNSAQSALSNLNSSIEAFFEEQNITSLYDLVGMQAKKLFDVYLEGEKNFAYATTYRAFCDQIEGLGLNLRRKHFNHKNYQKVICSKNDNLTQEKLNLMLKENELSPDQVEYWDNEIHRQRGKVSSWHCGYDELKEKYKNDQKLFMPFEF</sequence>
<protein>
    <recommendedName>
        <fullName evidence="1">Helicase superfamily 3 single-stranded DNA/RNA virus domain-containing protein</fullName>
    </recommendedName>
</protein>
<comment type="caution">
    <text evidence="2">The sequence shown here is derived from an EMBL/GenBank/DDBJ whole genome shotgun (WGS) entry which is preliminary data.</text>
</comment>
<dbReference type="AlphaFoldDB" id="A0A8D9VU77"/>
<dbReference type="Proteomes" id="UP000003419">
    <property type="component" value="Unassembled WGS sequence"/>
</dbReference>
<dbReference type="Gene3D" id="3.40.50.300">
    <property type="entry name" value="P-loop containing nucleotide triphosphate hydrolases"/>
    <property type="match status" value="1"/>
</dbReference>
<dbReference type="SUPFAM" id="SSF52540">
    <property type="entry name" value="P-loop containing nucleoside triphosphate hydrolases"/>
    <property type="match status" value="1"/>
</dbReference>
<dbReference type="RefSeq" id="WP_003671410.1">
    <property type="nucleotide sequence ID" value="NZ_GG693671.1"/>
</dbReference>
<evidence type="ECO:0000313" key="3">
    <source>
        <dbReference type="Proteomes" id="UP000003419"/>
    </source>
</evidence>
<reference evidence="2 3" key="1">
    <citation type="submission" date="2009-01" db="EMBL/GenBank/DDBJ databases">
        <authorList>
            <person name="Qin X."/>
            <person name="Bachman B."/>
            <person name="Battles P."/>
            <person name="Bell A."/>
            <person name="Bess C."/>
            <person name="Bickham C."/>
            <person name="Chaboub L."/>
            <person name="Chen D."/>
            <person name="Coyle M."/>
            <person name="Deiros D.R."/>
            <person name="Dinh H."/>
            <person name="Forbes L."/>
            <person name="Fowler G."/>
            <person name="Francisco L."/>
            <person name="Fu Q."/>
            <person name="Gubbala S."/>
            <person name="Hale W."/>
            <person name="Han Y."/>
            <person name="Hemphill L."/>
            <person name="Highlander S.K."/>
            <person name="Hirani K."/>
            <person name="Hogues M."/>
            <person name="Jackson L."/>
            <person name="Jakkamsetti A."/>
            <person name="Javaid M."/>
            <person name="Jiang H."/>
            <person name="Korchina V."/>
            <person name="Kovar C."/>
            <person name="Lara F."/>
            <person name="Lee S."/>
            <person name="Mata R."/>
            <person name="Mathew T."/>
            <person name="Moen C."/>
            <person name="Morales K."/>
            <person name="Munidasa M."/>
            <person name="Nazareth L."/>
            <person name="Ngo R."/>
            <person name="Nguyen L."/>
            <person name="Okwuonu G."/>
            <person name="Ongeri F."/>
            <person name="Patil S."/>
            <person name="Petrosino J."/>
            <person name="Pham C."/>
            <person name="Pham P."/>
            <person name="Pu L.-L."/>
            <person name="Puazo M."/>
            <person name="Raj R."/>
            <person name="Reid J."/>
            <person name="Rouhana J."/>
            <person name="Saada N."/>
            <person name="Shang Y."/>
            <person name="Simmons D."/>
            <person name="Thornton R."/>
            <person name="Warren J."/>
            <person name="Weissenberger G."/>
            <person name="Zhang J."/>
            <person name="Zhang L."/>
            <person name="Zhou C."/>
            <person name="Zhu D."/>
            <person name="Muzny D."/>
            <person name="Worley K."/>
            <person name="Gibbs R."/>
        </authorList>
    </citation>
    <scope>NUCLEOTIDE SEQUENCE [LARGE SCALE GENOMIC DNA]</scope>
    <source>
        <strain evidence="2 3">CF48-3A</strain>
    </source>
</reference>
<evidence type="ECO:0000259" key="1">
    <source>
        <dbReference type="Pfam" id="PF00910"/>
    </source>
</evidence>
<dbReference type="EMBL" id="ACHG01000145">
    <property type="protein sequence ID" value="EEI65306.1"/>
    <property type="molecule type" value="Genomic_DNA"/>
</dbReference>
<gene>
    <name evidence="2" type="ORF">HMPREF0534_1388</name>
</gene>
<dbReference type="Pfam" id="PF00910">
    <property type="entry name" value="RNA_helicase"/>
    <property type="match status" value="1"/>
</dbReference>
<name>A0A8D9VU77_LIMRT</name>
<dbReference type="InterPro" id="IPR027417">
    <property type="entry name" value="P-loop_NTPase"/>
</dbReference>
<accession>A0A8D9VU77</accession>
<feature type="domain" description="Helicase superfamily 3 single-stranded DNA/RNA virus" evidence="1">
    <location>
        <begin position="644"/>
        <end position="756"/>
    </location>
</feature>
<dbReference type="InterPro" id="IPR000605">
    <property type="entry name" value="Helicase_SF3_ssDNA/RNA_vir"/>
</dbReference>
<proteinExistence type="predicted"/>
<organism evidence="2 3">
    <name type="scientific">Limosilactobacillus reuteri CF48-3A</name>
    <dbReference type="NCBI Taxonomy" id="525341"/>
    <lineage>
        <taxon>Bacteria</taxon>
        <taxon>Bacillati</taxon>
        <taxon>Bacillota</taxon>
        <taxon>Bacilli</taxon>
        <taxon>Lactobacillales</taxon>
        <taxon>Lactobacillaceae</taxon>
        <taxon>Limosilactobacillus</taxon>
    </lineage>
</organism>